<comment type="caution">
    <text evidence="1">The sequence shown here is derived from an EMBL/GenBank/DDBJ whole genome shotgun (WGS) entry which is preliminary data.</text>
</comment>
<name>A0A0G0XMA8_9BACT</name>
<reference evidence="1 2" key="1">
    <citation type="journal article" date="2015" name="Nature">
        <title>rRNA introns, odd ribosomes, and small enigmatic genomes across a large radiation of phyla.</title>
        <authorList>
            <person name="Brown C.T."/>
            <person name="Hug L.A."/>
            <person name="Thomas B.C."/>
            <person name="Sharon I."/>
            <person name="Castelle C.J."/>
            <person name="Singh A."/>
            <person name="Wilkins M.J."/>
            <person name="Williams K.H."/>
            <person name="Banfield J.F."/>
        </authorList>
    </citation>
    <scope>NUCLEOTIDE SEQUENCE [LARGE SCALE GENOMIC DNA]</scope>
</reference>
<proteinExistence type="predicted"/>
<dbReference type="Proteomes" id="UP000033930">
    <property type="component" value="Unassembled WGS sequence"/>
</dbReference>
<gene>
    <name evidence="1" type="ORF">UU50_C0022G0007</name>
</gene>
<dbReference type="EMBL" id="LCAW01000022">
    <property type="protein sequence ID" value="KKR97930.1"/>
    <property type="molecule type" value="Genomic_DNA"/>
</dbReference>
<organism evidence="1 2">
    <name type="scientific">Candidatus Uhrbacteria bacterium GW2011_GWC1_41_20</name>
    <dbReference type="NCBI Taxonomy" id="1618983"/>
    <lineage>
        <taxon>Bacteria</taxon>
        <taxon>Candidatus Uhriibacteriota</taxon>
    </lineage>
</organism>
<sequence length="227" mass="26151">MPKDSTEKKQQIALVHNMKPFCAENLFGSKTRVRLLNLFLEHPSRPFYVREITRKVDAQLNSVRRELQNLIDSSIIKEVEGKIIPTENDQNGVAKKAKVEKKKFYITNVDCPFFEELRGMIKKMAILSNESLVKELQEAGDLCLLILTGHFIDNDDVSTDVLIVGDISEKKMQEAMQHLESLLAREINYTYMPKEEFLYRLEVKDRFVLSLLQTDKVVLANTLAFSV</sequence>
<accession>A0A0G0XMA8</accession>
<evidence type="ECO:0000313" key="1">
    <source>
        <dbReference type="EMBL" id="KKR97930.1"/>
    </source>
</evidence>
<protein>
    <submittedName>
        <fullName evidence="1">Putative transcriptional regulator</fullName>
    </submittedName>
</protein>
<dbReference type="AlphaFoldDB" id="A0A0G0XMA8"/>
<evidence type="ECO:0000313" key="2">
    <source>
        <dbReference type="Proteomes" id="UP000033930"/>
    </source>
</evidence>